<dbReference type="SUPFAM" id="SSF74650">
    <property type="entry name" value="Galactose mutarotase-like"/>
    <property type="match status" value="1"/>
</dbReference>
<dbReference type="Gene3D" id="2.70.98.10">
    <property type="match status" value="1"/>
</dbReference>
<dbReference type="GO" id="GO:0030246">
    <property type="term" value="F:carbohydrate binding"/>
    <property type="evidence" value="ECO:0007669"/>
    <property type="project" value="InterPro"/>
</dbReference>
<dbReference type="Proteomes" id="UP000285376">
    <property type="component" value="Unassembled WGS sequence"/>
</dbReference>
<reference evidence="1 2" key="1">
    <citation type="submission" date="2018-08" db="EMBL/GenBank/DDBJ databases">
        <title>Whole genome sequence analysis of Dermacoccus abyssi bacteria isolated from Deep Mariana trench Micromonospora spp reveals genes involved in the environmental adaptation and production of secondary metabolites.</title>
        <authorList>
            <person name="Abdel-Mageed W.M."/>
            <person name="Lehri B."/>
            <person name="Nouioui I."/>
            <person name="Goodfellow I."/>
            <person name="Jaspars M."/>
            <person name="Karlyshev A."/>
        </authorList>
    </citation>
    <scope>NUCLEOTIDE SEQUENCE [LARGE SCALE GENOMIC DNA]</scope>
    <source>
        <strain evidence="1 2">MT1.1</strain>
    </source>
</reference>
<evidence type="ECO:0000313" key="1">
    <source>
        <dbReference type="EMBL" id="RHW48185.1"/>
    </source>
</evidence>
<name>A0A417ZC74_9MICO</name>
<dbReference type="GO" id="GO:0004034">
    <property type="term" value="F:aldose 1-epimerase activity"/>
    <property type="evidence" value="ECO:0007669"/>
    <property type="project" value="TreeGrafter"/>
</dbReference>
<organism evidence="1 2">
    <name type="scientific">Dermacoccus abyssi</name>
    <dbReference type="NCBI Taxonomy" id="322596"/>
    <lineage>
        <taxon>Bacteria</taxon>
        <taxon>Bacillati</taxon>
        <taxon>Actinomycetota</taxon>
        <taxon>Actinomycetes</taxon>
        <taxon>Micrococcales</taxon>
        <taxon>Dermacoccaceae</taxon>
        <taxon>Dermacoccus</taxon>
    </lineage>
</organism>
<dbReference type="InterPro" id="IPR037480">
    <property type="entry name" value="YihR-like"/>
</dbReference>
<dbReference type="InterPro" id="IPR011013">
    <property type="entry name" value="Gal_mutarotase_sf_dom"/>
</dbReference>
<dbReference type="GO" id="GO:0006006">
    <property type="term" value="P:glucose metabolic process"/>
    <property type="evidence" value="ECO:0007669"/>
    <property type="project" value="TreeGrafter"/>
</dbReference>
<gene>
    <name evidence="1" type="ORF">D1832_01460</name>
</gene>
<accession>A0A417ZC74</accession>
<comment type="caution">
    <text evidence="1">The sequence shown here is derived from an EMBL/GenBank/DDBJ whole genome shotgun (WGS) entry which is preliminary data.</text>
</comment>
<dbReference type="PANTHER" id="PTHR10091">
    <property type="entry name" value="ALDOSE-1-EPIMERASE"/>
    <property type="match status" value="1"/>
</dbReference>
<dbReference type="GO" id="GO:0033499">
    <property type="term" value="P:galactose catabolic process via UDP-galactose, Leloir pathway"/>
    <property type="evidence" value="ECO:0007669"/>
    <property type="project" value="TreeGrafter"/>
</dbReference>
<dbReference type="PANTHER" id="PTHR10091:SF0">
    <property type="entry name" value="GALACTOSE MUTAROTASE"/>
    <property type="match status" value="1"/>
</dbReference>
<protein>
    <submittedName>
        <fullName evidence="1">Galactose mutarotase</fullName>
    </submittedName>
</protein>
<dbReference type="AlphaFoldDB" id="A0A417ZC74"/>
<sequence length="308" mass="32915">MTDVSTLNDLPAPSGEQWTIAAHGYEATVVEVGGGLRHLTHDKRDLVCGYAVEAMADAARGHVLTPWPNRIDGGRYSFDGEDYLLAHTEPGLANASHGLVQWLAWDLVERSTHRLTVGVTLHPQPGWAWTLRVEMTYSLDPDGLTVTPNVTNLSSTACPFGFGAHPYLTAGESSLDDAALTLDVATQLTVDERLIPTGRETSTHDFSGGLPLEGVSLDTCFTDIGVTDGRWRASVTSGSRTTTLWADASAYRYVQTFTGDGLPEPKNRRSGLAVEPMTCPANAFNTGEGLLTLAPGETWSAPFGITGA</sequence>
<proteinExistence type="predicted"/>
<dbReference type="EMBL" id="QWLM01000001">
    <property type="protein sequence ID" value="RHW48185.1"/>
    <property type="molecule type" value="Genomic_DNA"/>
</dbReference>
<dbReference type="Pfam" id="PF01263">
    <property type="entry name" value="Aldose_epim"/>
    <property type="match status" value="1"/>
</dbReference>
<dbReference type="CDD" id="cd09022">
    <property type="entry name" value="Aldose_epim_Ec_YihR"/>
    <property type="match status" value="1"/>
</dbReference>
<dbReference type="InterPro" id="IPR008183">
    <property type="entry name" value="Aldose_1/G6P_1-epimerase"/>
</dbReference>
<evidence type="ECO:0000313" key="2">
    <source>
        <dbReference type="Proteomes" id="UP000285376"/>
    </source>
</evidence>
<dbReference type="InterPro" id="IPR014718">
    <property type="entry name" value="GH-type_carb-bd"/>
</dbReference>